<dbReference type="EMBL" id="OMOF01000070">
    <property type="protein sequence ID" value="SPF36410.1"/>
    <property type="molecule type" value="Genomic_DNA"/>
</dbReference>
<evidence type="ECO:0000313" key="2">
    <source>
        <dbReference type="Proteomes" id="UP000238916"/>
    </source>
</evidence>
<protein>
    <recommendedName>
        <fullName evidence="3">Asp23/Gls24 family envelope stress response protein</fullName>
    </recommendedName>
</protein>
<evidence type="ECO:0008006" key="3">
    <source>
        <dbReference type="Google" id="ProtNLM"/>
    </source>
</evidence>
<organism evidence="1 2">
    <name type="scientific">Candidatus Desulfosporosinus infrequens</name>
    <dbReference type="NCBI Taxonomy" id="2043169"/>
    <lineage>
        <taxon>Bacteria</taxon>
        <taxon>Bacillati</taxon>
        <taxon>Bacillota</taxon>
        <taxon>Clostridia</taxon>
        <taxon>Eubacteriales</taxon>
        <taxon>Desulfitobacteriaceae</taxon>
        <taxon>Desulfosporosinus</taxon>
    </lineage>
</organism>
<dbReference type="Proteomes" id="UP000238916">
    <property type="component" value="Unassembled WGS sequence"/>
</dbReference>
<dbReference type="AlphaFoldDB" id="A0A2U3KA31"/>
<gene>
    <name evidence="1" type="ORF">SBF1_1610005</name>
</gene>
<sequence length="276" mass="31020">MQEVFAFVGPSGSGKSYHAIELASDLNTDIIIDDGLLITISGRIAGGISSKLQLTKVGAIKAALFTDDNHQKEAIKILNDLNPRAILILGTSNKMVEKIVKRLNLVSIYKFINIIDIVDSKQIRTANYFRKQLGKHIIPAPTIEVTRTFPNIIIEAIQTLLKRKKSLNPRLLEQTIIRPHFSYLGRIIIANRAIEDLVRGMLRYYTDIAKINNIKIKCEAGNAILSIHLDLIFGVKISQYVQTIQRNLKEGIEKCTDFNIVSLDVTIDDLEFRKTP</sequence>
<name>A0A2U3KA31_9FIRM</name>
<evidence type="ECO:0000313" key="1">
    <source>
        <dbReference type="EMBL" id="SPF36410.1"/>
    </source>
</evidence>
<dbReference type="OrthoDB" id="5429664at2"/>
<dbReference type="SUPFAM" id="SSF52540">
    <property type="entry name" value="P-loop containing nucleoside triphosphate hydrolases"/>
    <property type="match status" value="1"/>
</dbReference>
<proteinExistence type="predicted"/>
<accession>A0A2U3KA31</accession>
<reference evidence="2" key="1">
    <citation type="submission" date="2018-02" db="EMBL/GenBank/DDBJ databases">
        <authorList>
            <person name="Hausmann B."/>
        </authorList>
    </citation>
    <scope>NUCLEOTIDE SEQUENCE [LARGE SCALE GENOMIC DNA]</scope>
    <source>
        <strain evidence="2">Peat soil MAG SbF1</strain>
    </source>
</reference>
<dbReference type="InterPro" id="IPR027417">
    <property type="entry name" value="P-loop_NTPase"/>
</dbReference>